<keyword evidence="2 3" id="KW-0456">Lyase</keyword>
<dbReference type="SUPFAM" id="SSF160920">
    <property type="entry name" value="PSTPO5379-like"/>
    <property type="match status" value="1"/>
</dbReference>
<organism evidence="4 5">
    <name type="scientific">Paracoccus nototheniae</name>
    <dbReference type="NCBI Taxonomy" id="2489002"/>
    <lineage>
        <taxon>Bacteria</taxon>
        <taxon>Pseudomonadati</taxon>
        <taxon>Pseudomonadota</taxon>
        <taxon>Alphaproteobacteria</taxon>
        <taxon>Rhodobacterales</taxon>
        <taxon>Paracoccaceae</taxon>
        <taxon>Paracoccus</taxon>
    </lineage>
</organism>
<evidence type="ECO:0000256" key="3">
    <source>
        <dbReference type="HAMAP-Rule" id="MF_01830"/>
    </source>
</evidence>
<comment type="caution">
    <text evidence="4">The sequence shown here is derived from an EMBL/GenBank/DDBJ whole genome shotgun (WGS) entry which is preliminary data.</text>
</comment>
<reference evidence="5" key="1">
    <citation type="journal article" date="2019" name="Int. J. Syst. Evol. Microbiol.">
        <title>The Global Catalogue of Microorganisms (GCM) 10K type strain sequencing project: providing services to taxonomists for standard genome sequencing and annotation.</title>
        <authorList>
            <consortium name="The Broad Institute Genomics Platform"/>
            <consortium name="The Broad Institute Genome Sequencing Center for Infectious Disease"/>
            <person name="Wu L."/>
            <person name="Ma J."/>
        </authorList>
    </citation>
    <scope>NUCLEOTIDE SEQUENCE [LARGE SCALE GENOMIC DNA]</scope>
    <source>
        <strain evidence="5">CCM 8875</strain>
    </source>
</reference>
<dbReference type="Proteomes" id="UP001597302">
    <property type="component" value="Unassembled WGS sequence"/>
</dbReference>
<evidence type="ECO:0000313" key="4">
    <source>
        <dbReference type="EMBL" id="MFD1482791.1"/>
    </source>
</evidence>
<evidence type="ECO:0000256" key="1">
    <source>
        <dbReference type="ARBA" id="ARBA00007896"/>
    </source>
</evidence>
<dbReference type="Pfam" id="PF07286">
    <property type="entry name" value="D-Glu_cyclase"/>
    <property type="match status" value="1"/>
</dbReference>
<keyword evidence="5" id="KW-1185">Reference proteome</keyword>
<dbReference type="PANTHER" id="PTHR32022:SF10">
    <property type="entry name" value="D-GLUTAMATE CYCLASE, MITOCHONDRIAL"/>
    <property type="match status" value="1"/>
</dbReference>
<dbReference type="EMBL" id="JBHTOQ010000036">
    <property type="protein sequence ID" value="MFD1482791.1"/>
    <property type="molecule type" value="Genomic_DNA"/>
</dbReference>
<dbReference type="InterPro" id="IPR009906">
    <property type="entry name" value="D-Glu_cyclase"/>
</dbReference>
<dbReference type="PANTHER" id="PTHR32022">
    <property type="entry name" value="D-GLUTAMATE CYCLASE, MITOCHONDRIAL"/>
    <property type="match status" value="1"/>
</dbReference>
<dbReference type="RefSeq" id="WP_131577586.1">
    <property type="nucleotide sequence ID" value="NZ_CBCSAJ010000074.1"/>
</dbReference>
<evidence type="ECO:0000313" key="5">
    <source>
        <dbReference type="Proteomes" id="UP001597302"/>
    </source>
</evidence>
<comment type="similarity">
    <text evidence="1 3">Belongs to the D-glutamate cyclase family.</text>
</comment>
<dbReference type="Gene3D" id="3.30.2040.10">
    <property type="entry name" value="PSTPO5379-like domain"/>
    <property type="match status" value="1"/>
</dbReference>
<evidence type="ECO:0000256" key="2">
    <source>
        <dbReference type="ARBA" id="ARBA00023239"/>
    </source>
</evidence>
<protein>
    <recommendedName>
        <fullName evidence="3">Putative hydro-lyase ACFQ5P_15960</fullName>
        <ecNumber evidence="3">4.2.1.-</ecNumber>
    </recommendedName>
</protein>
<dbReference type="InterPro" id="IPR016938">
    <property type="entry name" value="UPF0317"/>
</dbReference>
<name>A0ABW4E0Z2_9RHOB</name>
<dbReference type="Gene3D" id="3.40.1640.10">
    <property type="entry name" value="PSTPO5379-like"/>
    <property type="match status" value="1"/>
</dbReference>
<accession>A0ABW4E0Z2</accession>
<proteinExistence type="inferred from homology"/>
<sequence>MPSPVPLCPDNATPWQLRQTIRQGAFDGPTAGLGGDALQGNLVILPAVEAADFLRFCQQNPRPCPLLAVGAPGDPSLPTLGRDIDLRHDLPRYRLWRDGVLVAEPTDIADLWLDDLVSFVIGCSFSFEDALSRAGIPVRHQAAGRNVPMYRTNLATRPAGRFGGPVVVSLRAMPAADAIEAVRICDGFPLAHGMPVHLGDASLIGITDLDHPDYGDAPDIRPGDIPVFWACGVTPQAAIAAAKPAFAITHAPGHMLVTDIPAARAGRLLTGPVPADQGAGM</sequence>
<dbReference type="InterPro" id="IPR038021">
    <property type="entry name" value="Putative_hydro-lyase"/>
</dbReference>
<dbReference type="EC" id="4.2.1.-" evidence="3"/>
<gene>
    <name evidence="4" type="ORF">ACFQ5P_15960</name>
</gene>
<dbReference type="PIRSF" id="PIRSF029755">
    <property type="entry name" value="UCP029755"/>
    <property type="match status" value="1"/>
</dbReference>
<dbReference type="HAMAP" id="MF_01830">
    <property type="entry name" value="Hydro_lyase"/>
    <property type="match status" value="1"/>
</dbReference>
<dbReference type="NCBIfam" id="NF003969">
    <property type="entry name" value="PRK05463.1"/>
    <property type="match status" value="1"/>
</dbReference>